<dbReference type="FunFam" id="2.120.10.30:FF:000048">
    <property type="entry name" value="Protein strictosidine synthase-like 10"/>
    <property type="match status" value="1"/>
</dbReference>
<proteinExistence type="inferred from homology"/>
<dbReference type="SUPFAM" id="SSF63829">
    <property type="entry name" value="Calcium-dependent phosphotriesterase"/>
    <property type="match status" value="1"/>
</dbReference>
<evidence type="ECO:0000313" key="7">
    <source>
        <dbReference type="EMBL" id="CAD6225134.1"/>
    </source>
</evidence>
<evidence type="ECO:0000256" key="5">
    <source>
        <dbReference type="SAM" id="SignalP"/>
    </source>
</evidence>
<protein>
    <recommendedName>
        <fullName evidence="6">Strictosidine synthase conserved region domain-containing protein</fullName>
    </recommendedName>
</protein>
<sequence>MEPVASNAKCCPSSTSLLLSSSLLALVLLLLLAQLPSMASCHEEMKSIDVGQRVLPVRLGRPAFGPESLAFDHRGDGPYTGVSNGRVLRWRGARRGWTEFAHNYKHETVAMCAAKKRLALPESECGRPLGLQFHRASGDLYYADAYLGLMRVGRRGGLAEVVATDAGGAPLNFVNGVDVDQETGHVYFTDSSATYQRSDYIMIILTGEATGRLLRYDPATGSAPTVLASGLSFPNGVALSADGTHVVVAETTRCRLLRHWLRGPAAGTTEPFADLPGYPDNVRRADAGAGGYHYWVALNRDKSWLANGTTPRSVAAVRVHGETGAVTEALRGLGNATVSEVVERPGGALWLGSVDTPYVGLLKVDDL</sequence>
<evidence type="ECO:0000259" key="6">
    <source>
        <dbReference type="Pfam" id="PF03088"/>
    </source>
</evidence>
<dbReference type="InterPro" id="IPR018119">
    <property type="entry name" value="Strictosidine_synth_cons-reg"/>
</dbReference>
<dbReference type="Gene3D" id="2.120.10.30">
    <property type="entry name" value="TolB, C-terminal domain"/>
    <property type="match status" value="1"/>
</dbReference>
<evidence type="ECO:0000256" key="3">
    <source>
        <dbReference type="ARBA" id="ARBA00022554"/>
    </source>
</evidence>
<dbReference type="Pfam" id="PF03088">
    <property type="entry name" value="Str_synth"/>
    <property type="match status" value="1"/>
</dbReference>
<organism evidence="7 8">
    <name type="scientific">Miscanthus lutarioriparius</name>
    <dbReference type="NCBI Taxonomy" id="422564"/>
    <lineage>
        <taxon>Eukaryota</taxon>
        <taxon>Viridiplantae</taxon>
        <taxon>Streptophyta</taxon>
        <taxon>Embryophyta</taxon>
        <taxon>Tracheophyta</taxon>
        <taxon>Spermatophyta</taxon>
        <taxon>Magnoliopsida</taxon>
        <taxon>Liliopsida</taxon>
        <taxon>Poales</taxon>
        <taxon>Poaceae</taxon>
        <taxon>PACMAD clade</taxon>
        <taxon>Panicoideae</taxon>
        <taxon>Andropogonodae</taxon>
        <taxon>Andropogoneae</taxon>
        <taxon>Saccharinae</taxon>
        <taxon>Miscanthus</taxon>
    </lineage>
</organism>
<accession>A0A811NN67</accession>
<gene>
    <name evidence="7" type="ORF">NCGR_LOCUS17291</name>
</gene>
<feature type="signal peptide" evidence="5">
    <location>
        <begin position="1"/>
        <end position="41"/>
    </location>
</feature>
<dbReference type="Proteomes" id="UP000604825">
    <property type="component" value="Unassembled WGS sequence"/>
</dbReference>
<keyword evidence="4" id="KW-0325">Glycoprotein</keyword>
<keyword evidence="3" id="KW-0926">Vacuole</keyword>
<dbReference type="PANTHER" id="PTHR10426:SF139">
    <property type="entry name" value="OS09G0374900 PROTEIN"/>
    <property type="match status" value="1"/>
</dbReference>
<dbReference type="Pfam" id="PF20067">
    <property type="entry name" value="SSL_N"/>
    <property type="match status" value="1"/>
</dbReference>
<dbReference type="OrthoDB" id="5307922at2759"/>
<comment type="caution">
    <text evidence="7">The sequence shown here is derived from an EMBL/GenBank/DDBJ whole genome shotgun (WGS) entry which is preliminary data.</text>
</comment>
<comment type="subcellular location">
    <subcellularLocation>
        <location evidence="1">Vacuole</location>
    </subcellularLocation>
</comment>
<dbReference type="EMBL" id="CAJGYO010000004">
    <property type="protein sequence ID" value="CAD6225134.1"/>
    <property type="molecule type" value="Genomic_DNA"/>
</dbReference>
<evidence type="ECO:0000313" key="8">
    <source>
        <dbReference type="Proteomes" id="UP000604825"/>
    </source>
</evidence>
<name>A0A811NN67_9POAL</name>
<dbReference type="InterPro" id="IPR011042">
    <property type="entry name" value="6-blade_b-propeller_TolB-like"/>
</dbReference>
<feature type="chain" id="PRO_5032732462" description="Strictosidine synthase conserved region domain-containing protein" evidence="5">
    <location>
        <begin position="42"/>
        <end position="367"/>
    </location>
</feature>
<keyword evidence="5" id="KW-0732">Signal</keyword>
<keyword evidence="8" id="KW-1185">Reference proteome</keyword>
<feature type="domain" description="Strictosidine synthase conserved region" evidence="6">
    <location>
        <begin position="175"/>
        <end position="263"/>
    </location>
</feature>
<evidence type="ECO:0000256" key="4">
    <source>
        <dbReference type="ARBA" id="ARBA00023180"/>
    </source>
</evidence>
<evidence type="ECO:0000256" key="2">
    <source>
        <dbReference type="ARBA" id="ARBA00009191"/>
    </source>
</evidence>
<dbReference type="GO" id="GO:0005773">
    <property type="term" value="C:vacuole"/>
    <property type="evidence" value="ECO:0007669"/>
    <property type="project" value="UniProtKB-SubCell"/>
</dbReference>
<dbReference type="PANTHER" id="PTHR10426">
    <property type="entry name" value="STRICTOSIDINE SYNTHASE-RELATED"/>
    <property type="match status" value="1"/>
</dbReference>
<dbReference type="AlphaFoldDB" id="A0A811NN67"/>
<dbReference type="GO" id="GO:0012505">
    <property type="term" value="C:endomembrane system"/>
    <property type="evidence" value="ECO:0007669"/>
    <property type="project" value="TreeGrafter"/>
</dbReference>
<evidence type="ECO:0000256" key="1">
    <source>
        <dbReference type="ARBA" id="ARBA00004116"/>
    </source>
</evidence>
<reference evidence="7" key="1">
    <citation type="submission" date="2020-10" db="EMBL/GenBank/DDBJ databases">
        <authorList>
            <person name="Han B."/>
            <person name="Lu T."/>
            <person name="Zhao Q."/>
            <person name="Huang X."/>
            <person name="Zhao Y."/>
        </authorList>
    </citation>
    <scope>NUCLEOTIDE SEQUENCE</scope>
</reference>
<comment type="similarity">
    <text evidence="2">Belongs to the strictosidine synthase family.</text>
</comment>
<dbReference type="GO" id="GO:0016787">
    <property type="term" value="F:hydrolase activity"/>
    <property type="evidence" value="ECO:0007669"/>
    <property type="project" value="TreeGrafter"/>
</dbReference>